<feature type="transmembrane region" description="Helical" evidence="9">
    <location>
        <begin position="78"/>
        <end position="96"/>
    </location>
</feature>
<keyword evidence="6" id="KW-0029">Amino-acid transport</keyword>
<evidence type="ECO:0000256" key="2">
    <source>
        <dbReference type="ARBA" id="ARBA00008540"/>
    </source>
</evidence>
<dbReference type="Proteomes" id="UP000238642">
    <property type="component" value="Unassembled WGS sequence"/>
</dbReference>
<reference evidence="10 11" key="1">
    <citation type="submission" date="2018-02" db="EMBL/GenBank/DDBJ databases">
        <title>The draft genome of Sphingobacterium gobiense H7.</title>
        <authorList>
            <person name="Li L."/>
            <person name="Liu L."/>
            <person name="Zhang X."/>
            <person name="Wang T."/>
            <person name="Liang L."/>
        </authorList>
    </citation>
    <scope>NUCLEOTIDE SEQUENCE [LARGE SCALE GENOMIC DNA]</scope>
    <source>
        <strain evidence="10 11">ACCC 05757</strain>
    </source>
</reference>
<evidence type="ECO:0000256" key="6">
    <source>
        <dbReference type="ARBA" id="ARBA00022970"/>
    </source>
</evidence>
<feature type="transmembrane region" description="Helical" evidence="9">
    <location>
        <begin position="141"/>
        <end position="167"/>
    </location>
</feature>
<keyword evidence="11" id="KW-1185">Reference proteome</keyword>
<keyword evidence="5 9" id="KW-0812">Transmembrane</keyword>
<organism evidence="10 11">
    <name type="scientific">Sphingobacterium gobiense</name>
    <dbReference type="NCBI Taxonomy" id="1382456"/>
    <lineage>
        <taxon>Bacteria</taxon>
        <taxon>Pseudomonadati</taxon>
        <taxon>Bacteroidota</taxon>
        <taxon>Sphingobacteriia</taxon>
        <taxon>Sphingobacteriales</taxon>
        <taxon>Sphingobacteriaceae</taxon>
        <taxon>Sphingobacterium</taxon>
    </lineage>
</organism>
<dbReference type="GO" id="GO:0015190">
    <property type="term" value="F:L-leucine transmembrane transporter activity"/>
    <property type="evidence" value="ECO:0007669"/>
    <property type="project" value="TreeGrafter"/>
</dbReference>
<sequence>MRKIRDITTIGFALFAMFFGAGNLLLPPYIGLQIGNHVWVTILAFGLTGIFLPFLGILSVTNSGNDFNDLGHRINKNLTAILGAVIMICIGPLIATPRTAATTYEVGVLPFFPESNPIWTSLIFFCIVWLLAIIPSKVVDIVGSVLTPILLVILTVLVLLGLTNPLAPLEETALSGSTSFTLGFVEGYQTLDVLASVIFAGIIISATRAKGYNSVAEKNKIVIAAGVLAAICLFSIYGGLIYLGATSGIENNDISRSALLLHIANSHLGQYGTVAIAISIGLACLTTAIALTTGVGIFFTKLTNGKLSYKLLVTLTCIIAGILSVTGVDNIIQFAYPPLAFVYPIVITLVLYIVIFGRFVKSKLPYALALIASTIIATLNVMKIVDILHADILAWLTYIPFFAYELGWVMPSLVFFVVGVLIDWFKTPTVPNSQA</sequence>
<evidence type="ECO:0000256" key="4">
    <source>
        <dbReference type="ARBA" id="ARBA00022475"/>
    </source>
</evidence>
<dbReference type="AlphaFoldDB" id="A0A2S9JMH8"/>
<dbReference type="EMBL" id="PVBS01000002">
    <property type="protein sequence ID" value="PRD54344.1"/>
    <property type="molecule type" value="Genomic_DNA"/>
</dbReference>
<feature type="transmembrane region" description="Helical" evidence="9">
    <location>
        <begin position="402"/>
        <end position="425"/>
    </location>
</feature>
<keyword evidence="3" id="KW-0813">Transport</keyword>
<dbReference type="GO" id="GO:0015818">
    <property type="term" value="P:isoleucine transport"/>
    <property type="evidence" value="ECO:0007669"/>
    <property type="project" value="TreeGrafter"/>
</dbReference>
<dbReference type="OrthoDB" id="9783920at2"/>
<protein>
    <submittedName>
        <fullName evidence="10">Branched-chain amino acid transport system II carrier protein</fullName>
    </submittedName>
</protein>
<feature type="transmembrane region" description="Helical" evidence="9">
    <location>
        <begin position="221"/>
        <end position="243"/>
    </location>
</feature>
<evidence type="ECO:0000313" key="10">
    <source>
        <dbReference type="EMBL" id="PRD54344.1"/>
    </source>
</evidence>
<evidence type="ECO:0000256" key="9">
    <source>
        <dbReference type="SAM" id="Phobius"/>
    </source>
</evidence>
<dbReference type="GO" id="GO:0015820">
    <property type="term" value="P:L-leucine transport"/>
    <property type="evidence" value="ECO:0007669"/>
    <property type="project" value="TreeGrafter"/>
</dbReference>
<evidence type="ECO:0000256" key="5">
    <source>
        <dbReference type="ARBA" id="ARBA00022692"/>
    </source>
</evidence>
<dbReference type="PANTHER" id="PTHR30588">
    <property type="entry name" value="BRANCHED-CHAIN AMINO ACID TRANSPORT SYSTEM 2 CARRIER PROTEIN"/>
    <property type="match status" value="1"/>
</dbReference>
<comment type="similarity">
    <text evidence="2">Belongs to the branched chain amino acid transporter family.</text>
</comment>
<dbReference type="GO" id="GO:0015188">
    <property type="term" value="F:L-isoleucine transmembrane transporter activity"/>
    <property type="evidence" value="ECO:0007669"/>
    <property type="project" value="TreeGrafter"/>
</dbReference>
<keyword evidence="4" id="KW-1003">Cell membrane</keyword>
<comment type="caution">
    <text evidence="10">The sequence shown here is derived from an EMBL/GenBank/DDBJ whole genome shotgun (WGS) entry which is preliminary data.</text>
</comment>
<dbReference type="RefSeq" id="WP_105726563.1">
    <property type="nucleotide sequence ID" value="NZ_PVBS01000002.1"/>
</dbReference>
<dbReference type="PANTHER" id="PTHR30588:SF0">
    <property type="entry name" value="BRANCHED-CHAIN AMINO ACID PERMEASE BRNQ"/>
    <property type="match status" value="1"/>
</dbReference>
<dbReference type="GO" id="GO:0005304">
    <property type="term" value="F:L-valine transmembrane transporter activity"/>
    <property type="evidence" value="ECO:0007669"/>
    <property type="project" value="TreeGrafter"/>
</dbReference>
<dbReference type="InterPro" id="IPR004685">
    <property type="entry name" value="Brnchd-chn_aa_trnsp_Livcs"/>
</dbReference>
<keyword evidence="7 9" id="KW-1133">Transmembrane helix</keyword>
<proteinExistence type="inferred from homology"/>
<dbReference type="Pfam" id="PF05525">
    <property type="entry name" value="Branch_AA_trans"/>
    <property type="match status" value="1"/>
</dbReference>
<comment type="subcellular location">
    <subcellularLocation>
        <location evidence="1">Cell membrane</location>
        <topology evidence="1">Multi-pass membrane protein</topology>
    </subcellularLocation>
</comment>
<feature type="transmembrane region" description="Helical" evidence="9">
    <location>
        <begin position="38"/>
        <end position="58"/>
    </location>
</feature>
<dbReference type="GO" id="GO:0005886">
    <property type="term" value="C:plasma membrane"/>
    <property type="evidence" value="ECO:0007669"/>
    <property type="project" value="UniProtKB-SubCell"/>
</dbReference>
<keyword evidence="8 9" id="KW-0472">Membrane</keyword>
<evidence type="ECO:0000256" key="8">
    <source>
        <dbReference type="ARBA" id="ARBA00023136"/>
    </source>
</evidence>
<accession>A0A2S9JMH8</accession>
<evidence type="ECO:0000256" key="1">
    <source>
        <dbReference type="ARBA" id="ARBA00004651"/>
    </source>
</evidence>
<feature type="transmembrane region" description="Helical" evidence="9">
    <location>
        <begin position="311"/>
        <end position="328"/>
    </location>
</feature>
<evidence type="ECO:0000313" key="11">
    <source>
        <dbReference type="Proteomes" id="UP000238642"/>
    </source>
</evidence>
<evidence type="ECO:0000256" key="3">
    <source>
        <dbReference type="ARBA" id="ARBA00022448"/>
    </source>
</evidence>
<gene>
    <name evidence="10" type="primary">brnQ</name>
    <name evidence="10" type="ORF">C5749_12835</name>
</gene>
<evidence type="ECO:0000256" key="7">
    <source>
        <dbReference type="ARBA" id="ARBA00022989"/>
    </source>
</evidence>
<feature type="transmembrane region" description="Helical" evidence="9">
    <location>
        <begin position="334"/>
        <end position="357"/>
    </location>
</feature>
<name>A0A2S9JMH8_9SPHI</name>
<feature type="transmembrane region" description="Helical" evidence="9">
    <location>
        <begin position="274"/>
        <end position="299"/>
    </location>
</feature>
<feature type="transmembrane region" description="Helical" evidence="9">
    <location>
        <begin position="364"/>
        <end position="382"/>
    </location>
</feature>
<feature type="transmembrane region" description="Helical" evidence="9">
    <location>
        <begin position="116"/>
        <end position="134"/>
    </location>
</feature>
<dbReference type="NCBIfam" id="TIGR00796">
    <property type="entry name" value="livcs"/>
    <property type="match status" value="1"/>
</dbReference>
<feature type="transmembrane region" description="Helical" evidence="9">
    <location>
        <begin position="187"/>
        <end position="209"/>
    </location>
</feature>
<feature type="transmembrane region" description="Helical" evidence="9">
    <location>
        <begin position="7"/>
        <end position="26"/>
    </location>
</feature>